<reference evidence="5 6" key="1">
    <citation type="journal article" date="2011" name="Genome Biol. Evol.">
        <title>Complete nucleomorph genome sequence of the nonphotosynthetic alga Cryptomonas paramecium reveals a core nucleomorph gene set.</title>
        <authorList>
            <person name="Tanifuji G."/>
            <person name="Onodera N.T."/>
            <person name="Wheeler T.J."/>
            <person name="Dlutek M."/>
            <person name="Donaher N."/>
            <person name="Archibald J.M."/>
        </authorList>
    </citation>
    <scope>NUCLEOTIDE SEQUENCE [LARGE SCALE GENOMIC DNA]</scope>
    <source>
        <strain evidence="5 6">CCAP977/2A</strain>
    </source>
</reference>
<dbReference type="GO" id="GO:0070180">
    <property type="term" value="F:large ribosomal subunit rRNA binding"/>
    <property type="evidence" value="ECO:0007669"/>
    <property type="project" value="TreeGrafter"/>
</dbReference>
<gene>
    <name evidence="5" type="primary">rla0</name>
    <name evidence="5" type="ORF">CPARA_1gp073</name>
</gene>
<evidence type="ECO:0000259" key="4">
    <source>
        <dbReference type="Pfam" id="PF17777"/>
    </source>
</evidence>
<accession>F2HHD5</accession>
<dbReference type="Gene3D" id="3.90.105.20">
    <property type="match status" value="1"/>
</dbReference>
<dbReference type="AlphaFoldDB" id="F2HHD5"/>
<comment type="similarity">
    <text evidence="1">Belongs to the universal ribosomal protein uL10 family.</text>
</comment>
<dbReference type="PANTHER" id="PTHR45699:SF3">
    <property type="entry name" value="LARGE RIBOSOMAL SUBUNIT PROTEIN UL10"/>
    <property type="match status" value="1"/>
</dbReference>
<dbReference type="InterPro" id="IPR043141">
    <property type="entry name" value="Ribosomal_uL10-like_sf"/>
</dbReference>
<evidence type="ECO:0000256" key="2">
    <source>
        <dbReference type="ARBA" id="ARBA00022980"/>
    </source>
</evidence>
<dbReference type="SUPFAM" id="SSF160369">
    <property type="entry name" value="Ribosomal protein L10-like"/>
    <property type="match status" value="1"/>
</dbReference>
<sequence length="257" mass="29273">MGSCDKLKIKSQQKAKFNYLFLKYNRVLLVDLTNVNSFQIQNCKKSFDKNSVLIFQKNSLIRKILKSYANNKQDIDLFCSFVSGNVGLIFSKLNPFEINEILESNKVYASPKLGQVSHCDVVIPAGQTEMLPDSTSLFQSLNIQTKIQKGQIEILSPVNLLKKGQKVGNFEFLLLQKLNIKPFSYKIAIKKILDHCMCYDAYILDIKSEEVSKLAQTLINNLDLITTFIGYPSYTCIDRAAKKISNHLFLLDKLIKL</sequence>
<keyword evidence="2 5" id="KW-0689">Ribosomal protein</keyword>
<dbReference type="EMBL" id="CP002172">
    <property type="protein sequence ID" value="AEA38731.1"/>
    <property type="molecule type" value="Genomic_DNA"/>
</dbReference>
<dbReference type="PANTHER" id="PTHR45699">
    <property type="entry name" value="60S ACIDIC RIBOSOMAL PROTEIN P0"/>
    <property type="match status" value="1"/>
</dbReference>
<evidence type="ECO:0000256" key="3">
    <source>
        <dbReference type="ARBA" id="ARBA00023274"/>
    </source>
</evidence>
<dbReference type="CDD" id="cd05795">
    <property type="entry name" value="Ribosomal_P0_L10e"/>
    <property type="match status" value="1"/>
</dbReference>
<name>F2HHD5_9CRYP</name>
<dbReference type="Proteomes" id="UP000243423">
    <property type="component" value="Nucleomorph 1"/>
</dbReference>
<dbReference type="GO" id="GO:0000027">
    <property type="term" value="P:ribosomal large subunit assembly"/>
    <property type="evidence" value="ECO:0007669"/>
    <property type="project" value="TreeGrafter"/>
</dbReference>
<dbReference type="Pfam" id="PF00466">
    <property type="entry name" value="Ribosomal_L10"/>
    <property type="match status" value="1"/>
</dbReference>
<dbReference type="FunFam" id="3.90.105.20:FF:000001">
    <property type="entry name" value="60S acidic ribosomal protein P0"/>
    <property type="match status" value="1"/>
</dbReference>
<dbReference type="InterPro" id="IPR040637">
    <property type="entry name" value="Ribosomal_uL10-like_insert"/>
</dbReference>
<organism evidence="5 6">
    <name type="scientific">Cryptomonas paramaecium</name>
    <dbReference type="NCBI Taxonomy" id="2898"/>
    <lineage>
        <taxon>Eukaryota</taxon>
        <taxon>Cryptophyceae</taxon>
        <taxon>Cryptomonadales</taxon>
        <taxon>Cryptomonadaceae</taxon>
        <taxon>Cryptomonas</taxon>
    </lineage>
</organism>
<keyword evidence="5" id="KW-0542">Nucleomorph</keyword>
<dbReference type="InterPro" id="IPR001790">
    <property type="entry name" value="Ribosomal_uL10"/>
</dbReference>
<dbReference type="Pfam" id="PF17777">
    <property type="entry name" value="RL10P_insert"/>
    <property type="match status" value="1"/>
</dbReference>
<dbReference type="RefSeq" id="XP_003239629.1">
    <property type="nucleotide sequence ID" value="XM_003239581.1"/>
</dbReference>
<feature type="domain" description="Large ribosomal subunit protein uL10-like insertion" evidence="4">
    <location>
        <begin position="112"/>
        <end position="180"/>
    </location>
</feature>
<dbReference type="GO" id="GO:0022625">
    <property type="term" value="C:cytosolic large ribosomal subunit"/>
    <property type="evidence" value="ECO:0007669"/>
    <property type="project" value="TreeGrafter"/>
</dbReference>
<dbReference type="InterPro" id="IPR043164">
    <property type="entry name" value="Ribosomal_uL10-like_insert_sf"/>
</dbReference>
<dbReference type="GeneID" id="10447041"/>
<protein>
    <submittedName>
        <fullName evidence="5">60S acidic ribosomal protein P0</fullName>
    </submittedName>
</protein>
<geneLocation type="nucleomorph" evidence="5"/>
<keyword evidence="3" id="KW-0687">Ribonucleoprotein</keyword>
<evidence type="ECO:0000313" key="5">
    <source>
        <dbReference type="EMBL" id="AEA38731.1"/>
    </source>
</evidence>
<dbReference type="GO" id="GO:0003735">
    <property type="term" value="F:structural constituent of ribosome"/>
    <property type="evidence" value="ECO:0007669"/>
    <property type="project" value="TreeGrafter"/>
</dbReference>
<evidence type="ECO:0000256" key="1">
    <source>
        <dbReference type="ARBA" id="ARBA00008889"/>
    </source>
</evidence>
<proteinExistence type="inferred from homology"/>
<dbReference type="Gene3D" id="3.30.70.1730">
    <property type="match status" value="1"/>
</dbReference>
<dbReference type="InterPro" id="IPR050323">
    <property type="entry name" value="Ribosomal_protein_uL10"/>
</dbReference>
<dbReference type="GO" id="GO:0002181">
    <property type="term" value="P:cytoplasmic translation"/>
    <property type="evidence" value="ECO:0007669"/>
    <property type="project" value="TreeGrafter"/>
</dbReference>
<evidence type="ECO:0000313" key="6">
    <source>
        <dbReference type="Proteomes" id="UP000243423"/>
    </source>
</evidence>